<evidence type="ECO:0008006" key="4">
    <source>
        <dbReference type="Google" id="ProtNLM"/>
    </source>
</evidence>
<feature type="region of interest" description="Disordered" evidence="1">
    <location>
        <begin position="1"/>
        <end position="26"/>
    </location>
</feature>
<gene>
    <name evidence="2" type="ORF">BCR35DRAFT_332971</name>
</gene>
<feature type="compositionally biased region" description="Basic residues" evidence="1">
    <location>
        <begin position="15"/>
        <end position="26"/>
    </location>
</feature>
<evidence type="ECO:0000313" key="2">
    <source>
        <dbReference type="EMBL" id="ORY75977.1"/>
    </source>
</evidence>
<sequence length="121" mass="14138">MAEEDTAPVQQPTAHGKRSGAARRKLRKERQAQLDTLFANLEINPEEPPRLPPKLVYYILKLYSDLRIDARWESRDWLDRRAFLRNASLVCSFWRTEAQRLLWEAPNLKSDDAMRNFLAGA</sequence>
<comment type="caution">
    <text evidence="2">The sequence shown here is derived from an EMBL/GenBank/DDBJ whole genome shotgun (WGS) entry which is preliminary data.</text>
</comment>
<reference evidence="2 3" key="1">
    <citation type="submission" date="2016-07" db="EMBL/GenBank/DDBJ databases">
        <title>Pervasive Adenine N6-methylation of Active Genes in Fungi.</title>
        <authorList>
            <consortium name="DOE Joint Genome Institute"/>
            <person name="Mondo S.J."/>
            <person name="Dannebaum R.O."/>
            <person name="Kuo R.C."/>
            <person name="Labutti K."/>
            <person name="Haridas S."/>
            <person name="Kuo A."/>
            <person name="Salamov A."/>
            <person name="Ahrendt S.R."/>
            <person name="Lipzen A."/>
            <person name="Sullivan W."/>
            <person name="Andreopoulos W.B."/>
            <person name="Clum A."/>
            <person name="Lindquist E."/>
            <person name="Daum C."/>
            <person name="Ramamoorthy G.K."/>
            <person name="Gryganskyi A."/>
            <person name="Culley D."/>
            <person name="Magnuson J.K."/>
            <person name="James T.Y."/>
            <person name="O'Malley M.A."/>
            <person name="Stajich J.E."/>
            <person name="Spatafora J.W."/>
            <person name="Visel A."/>
            <person name="Grigoriev I.V."/>
        </authorList>
    </citation>
    <scope>NUCLEOTIDE SEQUENCE [LARGE SCALE GENOMIC DNA]</scope>
    <source>
        <strain evidence="2 3">62-1032</strain>
    </source>
</reference>
<organism evidence="2 3">
    <name type="scientific">Leucosporidium creatinivorum</name>
    <dbReference type="NCBI Taxonomy" id="106004"/>
    <lineage>
        <taxon>Eukaryota</taxon>
        <taxon>Fungi</taxon>
        <taxon>Dikarya</taxon>
        <taxon>Basidiomycota</taxon>
        <taxon>Pucciniomycotina</taxon>
        <taxon>Microbotryomycetes</taxon>
        <taxon>Leucosporidiales</taxon>
        <taxon>Leucosporidium</taxon>
    </lineage>
</organism>
<dbReference type="Proteomes" id="UP000193467">
    <property type="component" value="Unassembled WGS sequence"/>
</dbReference>
<protein>
    <recommendedName>
        <fullName evidence="4">F-box domain-containing protein</fullName>
    </recommendedName>
</protein>
<dbReference type="AlphaFoldDB" id="A0A1Y2EWV6"/>
<dbReference type="EMBL" id="MCGR01000036">
    <property type="protein sequence ID" value="ORY75977.1"/>
    <property type="molecule type" value="Genomic_DNA"/>
</dbReference>
<dbReference type="InParanoid" id="A0A1Y2EWV6"/>
<evidence type="ECO:0000256" key="1">
    <source>
        <dbReference type="SAM" id="MobiDB-lite"/>
    </source>
</evidence>
<evidence type="ECO:0000313" key="3">
    <source>
        <dbReference type="Proteomes" id="UP000193467"/>
    </source>
</evidence>
<accession>A0A1Y2EWV6</accession>
<keyword evidence="3" id="KW-1185">Reference proteome</keyword>
<proteinExistence type="predicted"/>
<name>A0A1Y2EWV6_9BASI</name>